<reference evidence="2 3" key="1">
    <citation type="submission" date="2015-07" db="EMBL/GenBank/DDBJ databases">
        <authorList>
            <person name="Noorani M."/>
        </authorList>
    </citation>
    <scope>NUCLEOTIDE SEQUENCE [LARGE SCALE GENOMIC DNA]</scope>
    <source>
        <strain evidence="2 3">NRRL B-24567</strain>
    </source>
</reference>
<keyword evidence="1" id="KW-0732">Signal</keyword>
<organism evidence="2 3">
    <name type="scientific">Streptomyces caelestis</name>
    <dbReference type="NCBI Taxonomy" id="36816"/>
    <lineage>
        <taxon>Bacteria</taxon>
        <taxon>Bacillati</taxon>
        <taxon>Actinomycetota</taxon>
        <taxon>Actinomycetes</taxon>
        <taxon>Kitasatosporales</taxon>
        <taxon>Streptomycetaceae</taxon>
        <taxon>Streptomyces</taxon>
    </lineage>
</organism>
<keyword evidence="3" id="KW-1185">Reference proteome</keyword>
<dbReference type="EMBL" id="LGCN01000132">
    <property type="protein sequence ID" value="KOT39806.1"/>
    <property type="molecule type" value="Genomic_DNA"/>
</dbReference>
<dbReference type="PROSITE" id="PS51318">
    <property type="entry name" value="TAT"/>
    <property type="match status" value="1"/>
</dbReference>
<evidence type="ECO:0008006" key="4">
    <source>
        <dbReference type="Google" id="ProtNLM"/>
    </source>
</evidence>
<feature type="signal peptide" evidence="1">
    <location>
        <begin position="1"/>
        <end position="32"/>
    </location>
</feature>
<evidence type="ECO:0000313" key="2">
    <source>
        <dbReference type="EMBL" id="KOT39806.1"/>
    </source>
</evidence>
<protein>
    <recommendedName>
        <fullName evidence="4">Peptidase M15C domain-containing protein</fullName>
    </recommendedName>
</protein>
<comment type="caution">
    <text evidence="2">The sequence shown here is derived from an EMBL/GenBank/DDBJ whole genome shotgun (WGS) entry which is preliminary data.</text>
</comment>
<dbReference type="AlphaFoldDB" id="A0A0M8QMI0"/>
<sequence>MTALSRRRVLGATGSLAGAAALGLLDTAPAAAAAPARTDRAAAAWRGSRSANGWKILDEAASHTIEGSGLTVRLADGDAATLLLHVARRFHYEIDPLREKDVAGHTTSREVRRPHESNYLSGTAMAIRPHAYPLGVRGGLYPQELVVVRDILAELDGAVVWGGDFASPQESHFEIALGPAHPKVRGVARKLRSWRDTPGLGAGTVDAFDPERRAAVKAFGQRNAP</sequence>
<evidence type="ECO:0000256" key="1">
    <source>
        <dbReference type="SAM" id="SignalP"/>
    </source>
</evidence>
<feature type="chain" id="PRO_5038573364" description="Peptidase M15C domain-containing protein" evidence="1">
    <location>
        <begin position="33"/>
        <end position="225"/>
    </location>
</feature>
<dbReference type="PATRIC" id="fig|36816.3.peg.2926"/>
<dbReference type="InterPro" id="IPR006311">
    <property type="entry name" value="TAT_signal"/>
</dbReference>
<name>A0A0M8QMI0_9ACTN</name>
<gene>
    <name evidence="2" type="ORF">ADK41_13540</name>
</gene>
<accession>A0A0M8QMI0</accession>
<dbReference type="RefSeq" id="WP_030818903.1">
    <property type="nucleotide sequence ID" value="NZ_LGCN01000132.1"/>
</dbReference>
<proteinExistence type="predicted"/>
<dbReference type="Proteomes" id="UP000037773">
    <property type="component" value="Unassembled WGS sequence"/>
</dbReference>
<evidence type="ECO:0000313" key="3">
    <source>
        <dbReference type="Proteomes" id="UP000037773"/>
    </source>
</evidence>